<dbReference type="Gene3D" id="3.90.550.10">
    <property type="entry name" value="Spore Coat Polysaccharide Biosynthesis Protein SpsA, Chain A"/>
    <property type="match status" value="1"/>
</dbReference>
<gene>
    <name evidence="11" type="ORF">A3F83_02975</name>
</gene>
<name>A0A1F5YYX2_9BACT</name>
<dbReference type="EC" id="2.7.7.9" evidence="2"/>
<dbReference type="PRINTS" id="PR00959">
    <property type="entry name" value="MEVGALKINASE"/>
</dbReference>
<comment type="similarity">
    <text evidence="1">Belongs to the UDPGP type 2 family.</text>
</comment>
<dbReference type="EMBL" id="MFIX01000055">
    <property type="protein sequence ID" value="OGG05410.1"/>
    <property type="molecule type" value="Genomic_DNA"/>
</dbReference>
<dbReference type="GO" id="GO:0005524">
    <property type="term" value="F:ATP binding"/>
    <property type="evidence" value="ECO:0007669"/>
    <property type="project" value="UniProtKB-KW"/>
</dbReference>
<dbReference type="PANTHER" id="PTHR43197:SF1">
    <property type="entry name" value="UTP--GLUCOSE-1-PHOSPHATE URIDYLYLTRANSFERASE"/>
    <property type="match status" value="1"/>
</dbReference>
<comment type="caution">
    <text evidence="11">The sequence shown here is derived from an EMBL/GenBank/DDBJ whole genome shotgun (WGS) entry which is preliminary data.</text>
</comment>
<evidence type="ECO:0000256" key="8">
    <source>
        <dbReference type="ARBA" id="ARBA00048128"/>
    </source>
</evidence>
<dbReference type="SUPFAM" id="SSF54211">
    <property type="entry name" value="Ribosomal protein S5 domain 2-like"/>
    <property type="match status" value="1"/>
</dbReference>
<keyword evidence="6 11" id="KW-0418">Kinase</keyword>
<evidence type="ECO:0000313" key="12">
    <source>
        <dbReference type="Proteomes" id="UP000179129"/>
    </source>
</evidence>
<accession>A0A1F5YYX2</accession>
<evidence type="ECO:0000256" key="1">
    <source>
        <dbReference type="ARBA" id="ARBA00006890"/>
    </source>
</evidence>
<proteinExistence type="inferred from homology"/>
<dbReference type="InterPro" id="IPR005771">
    <property type="entry name" value="GalU_uridylyltTrfase_bac/arc"/>
</dbReference>
<evidence type="ECO:0000256" key="3">
    <source>
        <dbReference type="ARBA" id="ARBA00022679"/>
    </source>
</evidence>
<evidence type="ECO:0000313" key="11">
    <source>
        <dbReference type="EMBL" id="OGG05410.1"/>
    </source>
</evidence>
<evidence type="ECO:0000256" key="7">
    <source>
        <dbReference type="ARBA" id="ARBA00022840"/>
    </source>
</evidence>
<evidence type="ECO:0000256" key="5">
    <source>
        <dbReference type="ARBA" id="ARBA00022741"/>
    </source>
</evidence>
<keyword evidence="7" id="KW-0067">ATP-binding</keyword>
<feature type="domain" description="Nucleotidyl transferase" evidence="10">
    <location>
        <begin position="353"/>
        <end position="634"/>
    </location>
</feature>
<dbReference type="InterPro" id="IPR020568">
    <property type="entry name" value="Ribosomal_Su5_D2-typ_SF"/>
</dbReference>
<dbReference type="Gene3D" id="3.30.230.10">
    <property type="match status" value="1"/>
</dbReference>
<comment type="catalytic activity">
    <reaction evidence="8">
        <text>alpha-D-glucose 1-phosphate + UTP + H(+) = UDP-alpha-D-glucose + diphosphate</text>
        <dbReference type="Rhea" id="RHEA:19889"/>
        <dbReference type="ChEBI" id="CHEBI:15378"/>
        <dbReference type="ChEBI" id="CHEBI:33019"/>
        <dbReference type="ChEBI" id="CHEBI:46398"/>
        <dbReference type="ChEBI" id="CHEBI:58601"/>
        <dbReference type="ChEBI" id="CHEBI:58885"/>
        <dbReference type="EC" id="2.7.7.9"/>
    </reaction>
</comment>
<protein>
    <recommendedName>
        <fullName evidence="2">UTP--glucose-1-phosphate uridylyltransferase</fullName>
        <ecNumber evidence="2">2.7.7.9</ecNumber>
    </recommendedName>
</protein>
<keyword evidence="4" id="KW-0548">Nucleotidyltransferase</keyword>
<evidence type="ECO:0000256" key="6">
    <source>
        <dbReference type="ARBA" id="ARBA00022777"/>
    </source>
</evidence>
<dbReference type="Proteomes" id="UP000179129">
    <property type="component" value="Unassembled WGS sequence"/>
</dbReference>
<dbReference type="GO" id="GO:0003983">
    <property type="term" value="F:UTP:glucose-1-phosphate uridylyltransferase activity"/>
    <property type="evidence" value="ECO:0007669"/>
    <property type="project" value="UniProtKB-EC"/>
</dbReference>
<dbReference type="SUPFAM" id="SSF55060">
    <property type="entry name" value="GHMP Kinase, C-terminal domain"/>
    <property type="match status" value="1"/>
</dbReference>
<dbReference type="PANTHER" id="PTHR43197">
    <property type="entry name" value="UTP--GLUCOSE-1-PHOSPHATE URIDYLYLTRANSFERASE"/>
    <property type="match status" value="1"/>
</dbReference>
<dbReference type="InterPro" id="IPR029044">
    <property type="entry name" value="Nucleotide-diphossugar_trans"/>
</dbReference>
<reference evidence="11 12" key="1">
    <citation type="journal article" date="2016" name="Nat. Commun.">
        <title>Thousands of microbial genomes shed light on interconnected biogeochemical processes in an aquifer system.</title>
        <authorList>
            <person name="Anantharaman K."/>
            <person name="Brown C.T."/>
            <person name="Hug L.A."/>
            <person name="Sharon I."/>
            <person name="Castelle C.J."/>
            <person name="Probst A.J."/>
            <person name="Thomas B.C."/>
            <person name="Singh A."/>
            <person name="Wilkins M.J."/>
            <person name="Karaoz U."/>
            <person name="Brodie E.L."/>
            <person name="Williams K.H."/>
            <person name="Hubbard S.S."/>
            <person name="Banfield J.F."/>
        </authorList>
    </citation>
    <scope>NUCLEOTIDE SEQUENCE [LARGE SCALE GENOMIC DNA]</scope>
</reference>
<dbReference type="GO" id="GO:0006011">
    <property type="term" value="P:UDP-alpha-D-glucose metabolic process"/>
    <property type="evidence" value="ECO:0007669"/>
    <property type="project" value="InterPro"/>
</dbReference>
<dbReference type="InterPro" id="IPR014721">
    <property type="entry name" value="Ribsml_uS5_D2-typ_fold_subgr"/>
</dbReference>
<feature type="domain" description="GHMP kinase N-terminal" evidence="9">
    <location>
        <begin position="90"/>
        <end position="174"/>
    </location>
</feature>
<sequence>MELFVPGRICLFGEHSDWAGGYRRANSELEKGYTLLTGTNQGIYARVKPHPGKLILHSSLPDGRKIGPYEIPMSREALLAEAEKGGFFSYIAGVAYQVMTFYPVKGLEIDNYLTDLPVKKGLSSSAAVCVLTARAFNKVYDLRMTIRGEMEFAYLGEVITPSRCGRMDQGCAYGNRPILMTHDRDLLTVEELSVPRDLHLVVVDLAAGKNTKEILASLNRSFPFAESELDKGVQYYLGEVNKLVTGEATELLKAGDAKGLGELMTKAQGLFDRYLTPACPGQLTAPVLHEALAFADIRDLVWGGKGVGSQGDGSAQFVARGKEEQDQIIQLFEKKKGLRALKLDIPAARRARKALIPAAGFGTRLFPATKATRKELFPVIGEDGVARPAILYLVEEALASGASGVCIVVQKEDVGLFESFFNAPLEIGHYNKLSLAARSYQTRLMEIGSKTTILAQEHQEGLGHAVHTAGEWIGQEPFLLMLGDHLYRSQTAVPCSRQLLDIYEKHQKNVIGLRKTHESLIGRFGTVAGLWDPNEKGLLNITEIAEKPSLDYARDKLRVDGLAGDEYLTIFGLYVLSPSVFEVLKEHISQNLRRKGEFDLTLALDVLRAEEGFLGYLIEGDRFDIGLPLSYLETLKNFAG</sequence>
<keyword evidence="3" id="KW-0808">Transferase</keyword>
<evidence type="ECO:0000259" key="10">
    <source>
        <dbReference type="Pfam" id="PF00483"/>
    </source>
</evidence>
<dbReference type="InterPro" id="IPR036554">
    <property type="entry name" value="GHMP_kinase_C_sf"/>
</dbReference>
<dbReference type="GO" id="GO:0016301">
    <property type="term" value="F:kinase activity"/>
    <property type="evidence" value="ECO:0007669"/>
    <property type="project" value="UniProtKB-KW"/>
</dbReference>
<evidence type="ECO:0000256" key="2">
    <source>
        <dbReference type="ARBA" id="ARBA00012415"/>
    </source>
</evidence>
<dbReference type="Pfam" id="PF00483">
    <property type="entry name" value="NTP_transferase"/>
    <property type="match status" value="1"/>
</dbReference>
<dbReference type="SUPFAM" id="SSF53448">
    <property type="entry name" value="Nucleotide-diphospho-sugar transferases"/>
    <property type="match status" value="1"/>
</dbReference>
<dbReference type="AlphaFoldDB" id="A0A1F5YYX2"/>
<dbReference type="Pfam" id="PF00288">
    <property type="entry name" value="GHMP_kinases_N"/>
    <property type="match status" value="1"/>
</dbReference>
<dbReference type="Gene3D" id="3.30.70.890">
    <property type="entry name" value="GHMP kinase, C-terminal domain"/>
    <property type="match status" value="1"/>
</dbReference>
<keyword evidence="5" id="KW-0547">Nucleotide-binding</keyword>
<evidence type="ECO:0000256" key="4">
    <source>
        <dbReference type="ARBA" id="ARBA00022695"/>
    </source>
</evidence>
<dbReference type="InterPro" id="IPR005835">
    <property type="entry name" value="NTP_transferase_dom"/>
</dbReference>
<dbReference type="STRING" id="1817867.A3F83_02975"/>
<organism evidence="11 12">
    <name type="scientific">Candidatus Glassbacteria bacterium RIFCSPLOWO2_12_FULL_58_11</name>
    <dbReference type="NCBI Taxonomy" id="1817867"/>
    <lineage>
        <taxon>Bacteria</taxon>
        <taxon>Candidatus Glassiibacteriota</taxon>
    </lineage>
</organism>
<dbReference type="InterPro" id="IPR006204">
    <property type="entry name" value="GHMP_kinase_N_dom"/>
</dbReference>
<evidence type="ECO:0000259" key="9">
    <source>
        <dbReference type="Pfam" id="PF00288"/>
    </source>
</evidence>